<gene>
    <name evidence="1" type="ORF">TNCV_4934921</name>
</gene>
<reference evidence="1" key="1">
    <citation type="submission" date="2020-08" db="EMBL/GenBank/DDBJ databases">
        <title>Multicomponent nature underlies the extraordinary mechanical properties of spider dragline silk.</title>
        <authorList>
            <person name="Kono N."/>
            <person name="Nakamura H."/>
            <person name="Mori M."/>
            <person name="Yoshida Y."/>
            <person name="Ohtoshi R."/>
            <person name="Malay A.D."/>
            <person name="Moran D.A.P."/>
            <person name="Tomita M."/>
            <person name="Numata K."/>
            <person name="Arakawa K."/>
        </authorList>
    </citation>
    <scope>NUCLEOTIDE SEQUENCE</scope>
</reference>
<organism evidence="1 2">
    <name type="scientific">Trichonephila clavipes</name>
    <name type="common">Golden silk orbweaver</name>
    <name type="synonym">Nephila clavipes</name>
    <dbReference type="NCBI Taxonomy" id="2585209"/>
    <lineage>
        <taxon>Eukaryota</taxon>
        <taxon>Metazoa</taxon>
        <taxon>Ecdysozoa</taxon>
        <taxon>Arthropoda</taxon>
        <taxon>Chelicerata</taxon>
        <taxon>Arachnida</taxon>
        <taxon>Araneae</taxon>
        <taxon>Araneomorphae</taxon>
        <taxon>Entelegynae</taxon>
        <taxon>Araneoidea</taxon>
        <taxon>Nephilidae</taxon>
        <taxon>Trichonephila</taxon>
    </lineage>
</organism>
<accession>A0A8X6VLE5</accession>
<evidence type="ECO:0000313" key="1">
    <source>
        <dbReference type="EMBL" id="GFY12203.1"/>
    </source>
</evidence>
<sequence>MNFVGYCLRIDWPFGGITLRVEHLKGVLYYYTKSQPEMNFFSLALPLLVTLWSSMRATGNEPRNFKLCPSGVDDIKAGTPPS</sequence>
<name>A0A8X6VLE5_TRICX</name>
<dbReference type="Proteomes" id="UP000887159">
    <property type="component" value="Unassembled WGS sequence"/>
</dbReference>
<dbReference type="EMBL" id="BMAU01021311">
    <property type="protein sequence ID" value="GFY12203.1"/>
    <property type="molecule type" value="Genomic_DNA"/>
</dbReference>
<protein>
    <submittedName>
        <fullName evidence="1">Uncharacterized protein</fullName>
    </submittedName>
</protein>
<dbReference type="AlphaFoldDB" id="A0A8X6VLE5"/>
<proteinExistence type="predicted"/>
<comment type="caution">
    <text evidence="1">The sequence shown here is derived from an EMBL/GenBank/DDBJ whole genome shotgun (WGS) entry which is preliminary data.</text>
</comment>
<evidence type="ECO:0000313" key="2">
    <source>
        <dbReference type="Proteomes" id="UP000887159"/>
    </source>
</evidence>
<keyword evidence="2" id="KW-1185">Reference proteome</keyword>